<dbReference type="EMBL" id="JRYB01000001">
    <property type="protein sequence ID" value="OIJ39634.1"/>
    <property type="molecule type" value="Genomic_DNA"/>
</dbReference>
<accession>A0A1S2N502</accession>
<evidence type="ECO:0000259" key="1">
    <source>
        <dbReference type="Pfam" id="PF13681"/>
    </source>
</evidence>
<gene>
    <name evidence="2" type="ORF">LO55_4911</name>
</gene>
<reference evidence="2 3" key="1">
    <citation type="submission" date="2014-10" db="EMBL/GenBank/DDBJ databases">
        <authorList>
            <person name="Seo M.-J."/>
            <person name="Seok Y.J."/>
            <person name="Cha I.-T."/>
        </authorList>
    </citation>
    <scope>NUCLEOTIDE SEQUENCE [LARGE SCALE GENOMIC DNA]</scope>
    <source>
        <strain evidence="2 3">NEU</strain>
    </source>
</reference>
<dbReference type="Pfam" id="PF13681">
    <property type="entry name" value="PilX"/>
    <property type="match status" value="1"/>
</dbReference>
<protein>
    <recommendedName>
        <fullName evidence="1">PilX/PilW C-terminal domain-containing protein</fullName>
    </recommendedName>
</protein>
<name>A0A1S2N502_9BURK</name>
<dbReference type="RefSeq" id="WP_229410229.1">
    <property type="nucleotide sequence ID" value="NZ_JRYB01000001.1"/>
</dbReference>
<dbReference type="Proteomes" id="UP000180246">
    <property type="component" value="Unassembled WGS sequence"/>
</dbReference>
<evidence type="ECO:0000313" key="2">
    <source>
        <dbReference type="EMBL" id="OIJ39634.1"/>
    </source>
</evidence>
<organism evidence="2 3">
    <name type="scientific">Massilia timonae</name>
    <dbReference type="NCBI Taxonomy" id="47229"/>
    <lineage>
        <taxon>Bacteria</taxon>
        <taxon>Pseudomonadati</taxon>
        <taxon>Pseudomonadota</taxon>
        <taxon>Betaproteobacteria</taxon>
        <taxon>Burkholderiales</taxon>
        <taxon>Oxalobacteraceae</taxon>
        <taxon>Telluria group</taxon>
        <taxon>Massilia</taxon>
    </lineage>
</organism>
<feature type="domain" description="PilX/PilW C-terminal" evidence="1">
    <location>
        <begin position="129"/>
        <end position="184"/>
    </location>
</feature>
<evidence type="ECO:0000313" key="3">
    <source>
        <dbReference type="Proteomes" id="UP000180246"/>
    </source>
</evidence>
<sequence>MRTFYARREGGIALLTALVLMLAVLMTGIASTRGALQGARAAAHERDRLLALQMADAALLDAERDIEGGAEPGSARANAIAGGSADAFVAGCAGGRPYNGLCAYTADPDQLAELLAEDEGPAILFGSVTGLRMPDGEGALALAAPRYLIELMPATPDGQLYRITARGAGSMPGTHAALQAYYRKPPDGARGRRVGWRELGNWSETIALPAASAAGHPTGKDRR</sequence>
<comment type="caution">
    <text evidence="2">The sequence shown here is derived from an EMBL/GenBank/DDBJ whole genome shotgun (WGS) entry which is preliminary data.</text>
</comment>
<dbReference type="AlphaFoldDB" id="A0A1S2N502"/>
<proteinExistence type="predicted"/>
<dbReference type="InterPro" id="IPR025205">
    <property type="entry name" value="PilX/PilW_C"/>
</dbReference>